<proteinExistence type="predicted"/>
<evidence type="ECO:0000313" key="2">
    <source>
        <dbReference type="Proteomes" id="UP000427769"/>
    </source>
</evidence>
<dbReference type="KEGG" id="dwd:DSCW_42020"/>
<dbReference type="EMBL" id="AP021875">
    <property type="protein sequence ID" value="BBO76785.1"/>
    <property type="molecule type" value="Genomic_DNA"/>
</dbReference>
<protein>
    <submittedName>
        <fullName evidence="1">Uncharacterized protein</fullName>
    </submittedName>
</protein>
<dbReference type="RefSeq" id="WP_155305591.1">
    <property type="nucleotide sequence ID" value="NZ_AP021875.1"/>
</dbReference>
<organism evidence="1 2">
    <name type="scientific">Desulfosarcina widdelii</name>
    <dbReference type="NCBI Taxonomy" id="947919"/>
    <lineage>
        <taxon>Bacteria</taxon>
        <taxon>Pseudomonadati</taxon>
        <taxon>Thermodesulfobacteriota</taxon>
        <taxon>Desulfobacteria</taxon>
        <taxon>Desulfobacterales</taxon>
        <taxon>Desulfosarcinaceae</taxon>
        <taxon>Desulfosarcina</taxon>
    </lineage>
</organism>
<keyword evidence="2" id="KW-1185">Reference proteome</keyword>
<name>A0A5K7Z7V8_9BACT</name>
<sequence length="61" mass="6520">MKTVNIAGSALKGGGSLCETRMLNGNHVQNETILFLFGRAMAVPHLGLLFGQKYLTIITDG</sequence>
<dbReference type="AlphaFoldDB" id="A0A5K7Z7V8"/>
<reference evidence="1 2" key="1">
    <citation type="submission" date="2019-11" db="EMBL/GenBank/DDBJ databases">
        <title>Comparative genomics of hydrocarbon-degrading Desulfosarcina strains.</title>
        <authorList>
            <person name="Watanabe M."/>
            <person name="Kojima H."/>
            <person name="Fukui M."/>
        </authorList>
    </citation>
    <scope>NUCLEOTIDE SEQUENCE [LARGE SCALE GENOMIC DNA]</scope>
    <source>
        <strain evidence="1 2">PP31</strain>
    </source>
</reference>
<dbReference type="Proteomes" id="UP000427769">
    <property type="component" value="Chromosome"/>
</dbReference>
<accession>A0A5K7Z7V8</accession>
<gene>
    <name evidence="1" type="ORF">DSCW_42020</name>
</gene>
<evidence type="ECO:0000313" key="1">
    <source>
        <dbReference type="EMBL" id="BBO76785.1"/>
    </source>
</evidence>